<protein>
    <submittedName>
        <fullName evidence="2">Uncharacterized protein</fullName>
    </submittedName>
</protein>
<name>A0ABU8K7Y0_9HYPH</name>
<comment type="caution">
    <text evidence="2">The sequence shown here is derived from an EMBL/GenBank/DDBJ whole genome shotgun (WGS) entry which is preliminary data.</text>
</comment>
<evidence type="ECO:0000313" key="3">
    <source>
        <dbReference type="Proteomes" id="UP001366503"/>
    </source>
</evidence>
<sequence length="154" mass="15814">MELLPLLRPLHAPLPDEGTLIAVLPMLLLVLLGAWIVIIGLTPALLNSVELSGIVPPFSAELVLEPGVDRGDAVPPEDKLGEDVQSDAEAIEAGVVSPPPSKVEQVVPIAVLTPPGSISVAPRGMPVLDAPEPLDPGMPSGEVAPDDSVLIVCA</sequence>
<accession>A0ABU8K7Y0</accession>
<evidence type="ECO:0000313" key="2">
    <source>
        <dbReference type="EMBL" id="MEI9401810.1"/>
    </source>
</evidence>
<reference evidence="2 3" key="1">
    <citation type="submission" date="2022-12" db="EMBL/GenBank/DDBJ databases">
        <authorList>
            <person name="Muema E."/>
        </authorList>
    </citation>
    <scope>NUCLEOTIDE SEQUENCE [LARGE SCALE GENOMIC DNA]</scope>
    <source>
        <strain evidence="3">1330</strain>
    </source>
</reference>
<dbReference type="Proteomes" id="UP001366503">
    <property type="component" value="Unassembled WGS sequence"/>
</dbReference>
<feature type="transmembrane region" description="Helical" evidence="1">
    <location>
        <begin position="20"/>
        <end position="46"/>
    </location>
</feature>
<keyword evidence="3" id="KW-1185">Reference proteome</keyword>
<keyword evidence="1" id="KW-0812">Transmembrane</keyword>
<evidence type="ECO:0000256" key="1">
    <source>
        <dbReference type="SAM" id="Phobius"/>
    </source>
</evidence>
<dbReference type="RefSeq" id="WP_337092142.1">
    <property type="nucleotide sequence ID" value="NZ_JAPYKO010000003.1"/>
</dbReference>
<dbReference type="EMBL" id="JAPYKO010000003">
    <property type="protein sequence ID" value="MEI9401810.1"/>
    <property type="molecule type" value="Genomic_DNA"/>
</dbReference>
<organism evidence="2 3">
    <name type="scientific">Mesorhizobium argentiipisi</name>
    <dbReference type="NCBI Taxonomy" id="3015175"/>
    <lineage>
        <taxon>Bacteria</taxon>
        <taxon>Pseudomonadati</taxon>
        <taxon>Pseudomonadota</taxon>
        <taxon>Alphaproteobacteria</taxon>
        <taxon>Hyphomicrobiales</taxon>
        <taxon>Phyllobacteriaceae</taxon>
        <taxon>Mesorhizobium</taxon>
    </lineage>
</organism>
<proteinExistence type="predicted"/>
<keyword evidence="1" id="KW-0472">Membrane</keyword>
<gene>
    <name evidence="2" type="ORF">O7A05_06400</name>
</gene>
<keyword evidence="1" id="KW-1133">Transmembrane helix</keyword>